<dbReference type="SUPFAM" id="SSF53383">
    <property type="entry name" value="PLP-dependent transferases"/>
    <property type="match status" value="1"/>
</dbReference>
<dbReference type="OrthoDB" id="9802328at2"/>
<dbReference type="Gene3D" id="3.90.1150.10">
    <property type="entry name" value="Aspartate Aminotransferase, domain 1"/>
    <property type="match status" value="1"/>
</dbReference>
<keyword evidence="4 8" id="KW-0032">Aminotransferase</keyword>
<accession>A0A0R2LQC5</accession>
<dbReference type="STRING" id="616990.IV54_GL002003"/>
<evidence type="ECO:0000256" key="3">
    <source>
        <dbReference type="ARBA" id="ARBA00011738"/>
    </source>
</evidence>
<dbReference type="PANTHER" id="PTHR42790:SF19">
    <property type="entry name" value="KYNURENINE_ALPHA-AMINOADIPATE AMINOTRANSFERASE, MITOCHONDRIAL"/>
    <property type="match status" value="1"/>
</dbReference>
<gene>
    <name evidence="8" type="ORF">IV54_GL002003</name>
</gene>
<dbReference type="GO" id="GO:0030170">
    <property type="term" value="F:pyridoxal phosphate binding"/>
    <property type="evidence" value="ECO:0007669"/>
    <property type="project" value="InterPro"/>
</dbReference>
<keyword evidence="9" id="KW-1185">Reference proteome</keyword>
<organism evidence="8 9">
    <name type="scientific">Levilactobacillus paucivorans</name>
    <dbReference type="NCBI Taxonomy" id="616990"/>
    <lineage>
        <taxon>Bacteria</taxon>
        <taxon>Bacillati</taxon>
        <taxon>Bacillota</taxon>
        <taxon>Bacilli</taxon>
        <taxon>Lactobacillales</taxon>
        <taxon>Lactobacillaceae</taxon>
        <taxon>Levilactobacillus</taxon>
    </lineage>
</organism>
<comment type="similarity">
    <text evidence="2">Belongs to the class-I pyridoxal-phosphate-dependent aminotransferase family.</text>
</comment>
<comment type="cofactor">
    <cofactor evidence="1">
        <name>pyridoxal 5'-phosphate</name>
        <dbReference type="ChEBI" id="CHEBI:597326"/>
    </cofactor>
</comment>
<dbReference type="Gene3D" id="3.40.640.10">
    <property type="entry name" value="Type I PLP-dependent aspartate aminotransferase-like (Major domain)"/>
    <property type="match status" value="1"/>
</dbReference>
<evidence type="ECO:0000256" key="1">
    <source>
        <dbReference type="ARBA" id="ARBA00001933"/>
    </source>
</evidence>
<evidence type="ECO:0000313" key="9">
    <source>
        <dbReference type="Proteomes" id="UP000051906"/>
    </source>
</evidence>
<dbReference type="AlphaFoldDB" id="A0A0R2LQC5"/>
<dbReference type="PATRIC" id="fig|616990.3.peg.2116"/>
<evidence type="ECO:0000259" key="7">
    <source>
        <dbReference type="Pfam" id="PF00155"/>
    </source>
</evidence>
<reference evidence="8 9" key="1">
    <citation type="journal article" date="2015" name="Genome Announc.">
        <title>Expanding the biotechnology potential of lactobacilli through comparative genomics of 213 strains and associated genera.</title>
        <authorList>
            <person name="Sun Z."/>
            <person name="Harris H.M."/>
            <person name="McCann A."/>
            <person name="Guo C."/>
            <person name="Argimon S."/>
            <person name="Zhang W."/>
            <person name="Yang X."/>
            <person name="Jeffery I.B."/>
            <person name="Cooney J.C."/>
            <person name="Kagawa T.F."/>
            <person name="Liu W."/>
            <person name="Song Y."/>
            <person name="Salvetti E."/>
            <person name="Wrobel A."/>
            <person name="Rasinkangas P."/>
            <person name="Parkhill J."/>
            <person name="Rea M.C."/>
            <person name="O'Sullivan O."/>
            <person name="Ritari J."/>
            <person name="Douillard F.P."/>
            <person name="Paul Ross R."/>
            <person name="Yang R."/>
            <person name="Briner A.E."/>
            <person name="Felis G.E."/>
            <person name="de Vos W.M."/>
            <person name="Barrangou R."/>
            <person name="Klaenhammer T.R."/>
            <person name="Caufield P.W."/>
            <person name="Cui Y."/>
            <person name="Zhang H."/>
            <person name="O'Toole P.W."/>
        </authorList>
    </citation>
    <scope>NUCLEOTIDE SEQUENCE [LARGE SCALE GENOMIC DNA]</scope>
    <source>
        <strain evidence="8 9">DSM 22467</strain>
    </source>
</reference>
<dbReference type="InterPro" id="IPR015422">
    <property type="entry name" value="PyrdxlP-dep_Trfase_small"/>
</dbReference>
<proteinExistence type="inferred from homology"/>
<dbReference type="GO" id="GO:1901605">
    <property type="term" value="P:alpha-amino acid metabolic process"/>
    <property type="evidence" value="ECO:0007669"/>
    <property type="project" value="TreeGrafter"/>
</dbReference>
<dbReference type="FunFam" id="3.40.640.10:FF:000053">
    <property type="entry name" value="Aminotransferase, class I"/>
    <property type="match status" value="1"/>
</dbReference>
<dbReference type="EMBL" id="JQCA01000053">
    <property type="protein sequence ID" value="KRO03839.1"/>
    <property type="molecule type" value="Genomic_DNA"/>
</dbReference>
<feature type="domain" description="Aminotransferase class I/classII large" evidence="7">
    <location>
        <begin position="32"/>
        <end position="389"/>
    </location>
</feature>
<dbReference type="InterPro" id="IPR015421">
    <property type="entry name" value="PyrdxlP-dep_Trfase_major"/>
</dbReference>
<dbReference type="InterPro" id="IPR004839">
    <property type="entry name" value="Aminotransferase_I/II_large"/>
</dbReference>
<comment type="caution">
    <text evidence="8">The sequence shown here is derived from an EMBL/GenBank/DDBJ whole genome shotgun (WGS) entry which is preliminary data.</text>
</comment>
<sequence>MMKDLLAQRVNPDVPSALSGLFPKDDDPRAISFAAGSPNEDLFPVQAMHTAFDTAMINHGAHLFQYQTSQGNADLRDQLARRIGKWGQVQTTRDHVVLTVGGQQALELVAKTLLNPGDEVVVEAPSYVGALAAFDLYAPTYYGVPLQNDGIDLNALEDTLKQHPNIKLLYTVPDYHNPTGITMSVAKRQQLVALANKYDFVILEDSPYRDLGYEHLPLPAVKAFDTEGRVIFVSSMSKILMPGLRTGWMVADGGLLTAILRARQASDLEANNIVHAAIDAYLTANDLDAHVDILKADYQRKCAAMIQSLEDYFPDEATFTRPDGGFFDWVTLPEELDADALLSDTIIPQAHVSYVPSTNFYPDRNVRNGFRLSFTGLAPETIDEGMHRLGDQIKAALHAAKPVV</sequence>
<keyword evidence="5 8" id="KW-0808">Transferase</keyword>
<dbReference type="Proteomes" id="UP000051906">
    <property type="component" value="Unassembled WGS sequence"/>
</dbReference>
<dbReference type="InterPro" id="IPR050859">
    <property type="entry name" value="Class-I_PLP-dep_aminotransf"/>
</dbReference>
<dbReference type="Pfam" id="PF00155">
    <property type="entry name" value="Aminotran_1_2"/>
    <property type="match status" value="1"/>
</dbReference>
<evidence type="ECO:0000313" key="8">
    <source>
        <dbReference type="EMBL" id="KRO03839.1"/>
    </source>
</evidence>
<keyword evidence="6" id="KW-0663">Pyridoxal phosphate</keyword>
<evidence type="ECO:0000256" key="2">
    <source>
        <dbReference type="ARBA" id="ARBA00007441"/>
    </source>
</evidence>
<comment type="subunit">
    <text evidence="3">Homodimer.</text>
</comment>
<dbReference type="InterPro" id="IPR015424">
    <property type="entry name" value="PyrdxlP-dep_Trfase"/>
</dbReference>
<name>A0A0R2LQC5_9LACO</name>
<dbReference type="CDD" id="cd00609">
    <property type="entry name" value="AAT_like"/>
    <property type="match status" value="1"/>
</dbReference>
<evidence type="ECO:0000256" key="4">
    <source>
        <dbReference type="ARBA" id="ARBA00022576"/>
    </source>
</evidence>
<evidence type="ECO:0000256" key="5">
    <source>
        <dbReference type="ARBA" id="ARBA00022679"/>
    </source>
</evidence>
<evidence type="ECO:0000256" key="6">
    <source>
        <dbReference type="ARBA" id="ARBA00022898"/>
    </source>
</evidence>
<dbReference type="GO" id="GO:0008483">
    <property type="term" value="F:transaminase activity"/>
    <property type="evidence" value="ECO:0007669"/>
    <property type="project" value="UniProtKB-KW"/>
</dbReference>
<dbReference type="PANTHER" id="PTHR42790">
    <property type="entry name" value="AMINOTRANSFERASE"/>
    <property type="match status" value="1"/>
</dbReference>
<protein>
    <submittedName>
        <fullName evidence="8">Aminotransferase</fullName>
    </submittedName>
</protein>